<sequence>MYSGSAIYSATSSNSKCDSNDSNGAHSASRYICKAKECGLLFANAHAPARLVCKDGPYKLYDVYGTTFRLDAHYELLTFVGLGAYGMVCAAVDLRLILNDDMHSSSDNNNKNKNKKSNCDGGYYNP</sequence>
<name>A0A0A9XSS8_LYGHE</name>
<keyword evidence="3" id="KW-0808">Transferase</keyword>
<proteinExistence type="predicted"/>
<dbReference type="EMBL" id="GDHC01014564">
    <property type="protein sequence ID" value="JAQ04065.1"/>
    <property type="molecule type" value="Transcribed_RNA"/>
</dbReference>
<organism evidence="3">
    <name type="scientific">Lygus hesperus</name>
    <name type="common">Western plant bug</name>
    <dbReference type="NCBI Taxonomy" id="30085"/>
    <lineage>
        <taxon>Eukaryota</taxon>
        <taxon>Metazoa</taxon>
        <taxon>Ecdysozoa</taxon>
        <taxon>Arthropoda</taxon>
        <taxon>Hexapoda</taxon>
        <taxon>Insecta</taxon>
        <taxon>Pterygota</taxon>
        <taxon>Neoptera</taxon>
        <taxon>Paraneoptera</taxon>
        <taxon>Hemiptera</taxon>
        <taxon>Heteroptera</taxon>
        <taxon>Panheteroptera</taxon>
        <taxon>Cimicomorpha</taxon>
        <taxon>Miridae</taxon>
        <taxon>Mirini</taxon>
        <taxon>Lygus</taxon>
    </lineage>
</organism>
<dbReference type="Gene3D" id="3.30.200.20">
    <property type="entry name" value="Phosphorylase Kinase, domain 1"/>
    <property type="match status" value="1"/>
</dbReference>
<keyword evidence="2" id="KW-0812">Transmembrane</keyword>
<protein>
    <submittedName>
        <fullName evidence="3">Mitogen-activated protein kinase HOG1</fullName>
    </submittedName>
</protein>
<evidence type="ECO:0000313" key="4">
    <source>
        <dbReference type="EMBL" id="JAQ04065.1"/>
    </source>
</evidence>
<accession>A0A0A9XSS8</accession>
<evidence type="ECO:0000313" key="3">
    <source>
        <dbReference type="EMBL" id="JAG20125.1"/>
    </source>
</evidence>
<dbReference type="AlphaFoldDB" id="A0A0A9XSS8"/>
<keyword evidence="3" id="KW-0418">Kinase</keyword>
<reference evidence="4" key="3">
    <citation type="journal article" date="2016" name="Gigascience">
        <title>De novo construction of an expanded transcriptome assembly for the western tarnished plant bug, Lygus hesperus.</title>
        <authorList>
            <person name="Tassone E.E."/>
            <person name="Geib S.M."/>
            <person name="Hall B."/>
            <person name="Fabrick J.A."/>
            <person name="Brent C.S."/>
            <person name="Hull J.J."/>
        </authorList>
    </citation>
    <scope>NUCLEOTIDE SEQUENCE</scope>
</reference>
<feature type="region of interest" description="Disordered" evidence="1">
    <location>
        <begin position="103"/>
        <end position="126"/>
    </location>
</feature>
<reference evidence="3" key="1">
    <citation type="journal article" date="2014" name="PLoS ONE">
        <title>Transcriptome-Based Identification of ABC Transporters in the Western Tarnished Plant Bug Lygus hesperus.</title>
        <authorList>
            <person name="Hull J.J."/>
            <person name="Chaney K."/>
            <person name="Geib S.M."/>
            <person name="Fabrick J.A."/>
            <person name="Brent C.S."/>
            <person name="Walsh D."/>
            <person name="Lavine L.C."/>
        </authorList>
    </citation>
    <scope>NUCLEOTIDE SEQUENCE</scope>
</reference>
<reference evidence="3" key="2">
    <citation type="submission" date="2014-07" db="EMBL/GenBank/DDBJ databases">
        <authorList>
            <person name="Hull J."/>
        </authorList>
    </citation>
    <scope>NUCLEOTIDE SEQUENCE</scope>
</reference>
<dbReference type="EMBL" id="GBHO01023479">
    <property type="protein sequence ID" value="JAG20125.1"/>
    <property type="molecule type" value="Transcribed_RNA"/>
</dbReference>
<keyword evidence="2" id="KW-1133">Transmembrane helix</keyword>
<evidence type="ECO:0000256" key="2">
    <source>
        <dbReference type="SAM" id="Phobius"/>
    </source>
</evidence>
<feature type="transmembrane region" description="Helical" evidence="2">
    <location>
        <begin position="76"/>
        <end position="98"/>
    </location>
</feature>
<keyword evidence="2" id="KW-0472">Membrane</keyword>
<gene>
    <name evidence="3" type="primary">HOG1_1</name>
    <name evidence="3" type="ORF">CM83_7687</name>
    <name evidence="4" type="ORF">g.6060</name>
</gene>
<evidence type="ECO:0000256" key="1">
    <source>
        <dbReference type="SAM" id="MobiDB-lite"/>
    </source>
</evidence>
<dbReference type="GO" id="GO:0016301">
    <property type="term" value="F:kinase activity"/>
    <property type="evidence" value="ECO:0007669"/>
    <property type="project" value="UniProtKB-KW"/>
</dbReference>